<dbReference type="PRINTS" id="PR00053">
    <property type="entry name" value="FORKHEAD"/>
</dbReference>
<dbReference type="InterPro" id="IPR036390">
    <property type="entry name" value="WH_DNA-bd_sf"/>
</dbReference>
<dbReference type="GO" id="GO:0005634">
    <property type="term" value="C:nucleus"/>
    <property type="evidence" value="ECO:0007669"/>
    <property type="project" value="UniProtKB-SubCell"/>
</dbReference>
<sequence length="470" mass="49107">MAECDNSLTTMDWLSAVDVNITPAKNELLESSLSLTNPSSSKHFEDFRPIERETGKPSHSYSTLIKFAISSTRSKRMSLRQIYKWITDNFPYYKDARNGWKNSIRHNLSLNKCFIKVPRDKGDLGKGCYWSLREGFRPESTQASSATRMPTITTLATNILSMELSILAPLKTATLPPPGFASFMSEAPQQAPLAASGVSGQDGLLTDSTVGALAALMGSQSDQVLGAAFAPESAGAQAPPAAASAVSNNAASQPAGSVTLSDSAATATVTTVGWHNRPAQSERFSADNLPLPARRILLGGSSGAFASIEIGGGGGSGGSGGSSGSGVSAPCQPPDLSASTLDFVQRMLPQLKDSFQLSDSALHDLWDHCRSGSRPPAAAESNVYQGGLGGAGPAAATAAVIPLPTVGSDVQRRQAQATARSQPPPPLRHAGATISRQASSSRTGRLTMLAKMLLKTTLTGIASFDLLLVY</sequence>
<dbReference type="PANTHER" id="PTHR46078:SF2">
    <property type="entry name" value="FORK-HEAD DOMAIN-CONTAINING PROTEIN"/>
    <property type="match status" value="1"/>
</dbReference>
<feature type="region of interest" description="Disordered" evidence="6">
    <location>
        <begin position="409"/>
        <end position="439"/>
    </location>
</feature>
<dbReference type="PROSITE" id="PS50039">
    <property type="entry name" value="FORK_HEAD_3"/>
    <property type="match status" value="1"/>
</dbReference>
<dbReference type="WBParaSite" id="maker-unitig_11790-snap-gene-0.2-mRNA-1">
    <property type="protein sequence ID" value="maker-unitig_11790-snap-gene-0.2-mRNA-1"/>
    <property type="gene ID" value="maker-unitig_11790-snap-gene-0.2"/>
</dbReference>
<dbReference type="AlphaFoldDB" id="A0A1I8F1F8"/>
<feature type="DNA-binding region" description="Fork-head" evidence="5">
    <location>
        <begin position="56"/>
        <end position="151"/>
    </location>
</feature>
<evidence type="ECO:0000256" key="1">
    <source>
        <dbReference type="ARBA" id="ARBA00023015"/>
    </source>
</evidence>
<dbReference type="SMART" id="SM00339">
    <property type="entry name" value="FH"/>
    <property type="match status" value="1"/>
</dbReference>
<protein>
    <submittedName>
        <fullName evidence="9">Fork-head domain-containing protein</fullName>
    </submittedName>
</protein>
<accession>A0A1I8F1F8</accession>
<evidence type="ECO:0000256" key="2">
    <source>
        <dbReference type="ARBA" id="ARBA00023125"/>
    </source>
</evidence>
<dbReference type="InterPro" id="IPR001766">
    <property type="entry name" value="Fork_head_dom"/>
</dbReference>
<keyword evidence="1" id="KW-0805">Transcription regulation</keyword>
<dbReference type="InterPro" id="IPR045912">
    <property type="entry name" value="FOXJ2/3-like"/>
</dbReference>
<dbReference type="InterPro" id="IPR036388">
    <property type="entry name" value="WH-like_DNA-bd_sf"/>
</dbReference>
<dbReference type="Gene3D" id="1.10.10.10">
    <property type="entry name" value="Winged helix-like DNA-binding domain superfamily/Winged helix DNA-binding domain"/>
    <property type="match status" value="1"/>
</dbReference>
<dbReference type="PANTHER" id="PTHR46078">
    <property type="entry name" value="FORKHEAD BOX PROTEIN J2 FAMILY MEMBER"/>
    <property type="match status" value="1"/>
</dbReference>
<dbReference type="GO" id="GO:0000978">
    <property type="term" value="F:RNA polymerase II cis-regulatory region sequence-specific DNA binding"/>
    <property type="evidence" value="ECO:0007669"/>
    <property type="project" value="TreeGrafter"/>
</dbReference>
<evidence type="ECO:0000313" key="8">
    <source>
        <dbReference type="Proteomes" id="UP000095280"/>
    </source>
</evidence>
<evidence type="ECO:0000256" key="3">
    <source>
        <dbReference type="ARBA" id="ARBA00023163"/>
    </source>
</evidence>
<feature type="domain" description="Fork-head" evidence="7">
    <location>
        <begin position="56"/>
        <end position="151"/>
    </location>
</feature>
<keyword evidence="8" id="KW-1185">Reference proteome</keyword>
<keyword evidence="3" id="KW-0804">Transcription</keyword>
<dbReference type="InterPro" id="IPR030456">
    <property type="entry name" value="TF_fork_head_CS_2"/>
</dbReference>
<proteinExistence type="predicted"/>
<name>A0A1I8F1F8_9PLAT</name>
<evidence type="ECO:0000256" key="4">
    <source>
        <dbReference type="ARBA" id="ARBA00023242"/>
    </source>
</evidence>
<reference evidence="9" key="1">
    <citation type="submission" date="2016-11" db="UniProtKB">
        <authorList>
            <consortium name="WormBaseParasite"/>
        </authorList>
    </citation>
    <scope>IDENTIFICATION</scope>
</reference>
<dbReference type="Proteomes" id="UP000095280">
    <property type="component" value="Unplaced"/>
</dbReference>
<dbReference type="Pfam" id="PF00250">
    <property type="entry name" value="Forkhead"/>
    <property type="match status" value="1"/>
</dbReference>
<dbReference type="SUPFAM" id="SSF46785">
    <property type="entry name" value="Winged helix' DNA-binding domain"/>
    <property type="match status" value="1"/>
</dbReference>
<organism evidence="8 9">
    <name type="scientific">Macrostomum lignano</name>
    <dbReference type="NCBI Taxonomy" id="282301"/>
    <lineage>
        <taxon>Eukaryota</taxon>
        <taxon>Metazoa</taxon>
        <taxon>Spiralia</taxon>
        <taxon>Lophotrochozoa</taxon>
        <taxon>Platyhelminthes</taxon>
        <taxon>Rhabditophora</taxon>
        <taxon>Macrostomorpha</taxon>
        <taxon>Macrostomida</taxon>
        <taxon>Macrostomidae</taxon>
        <taxon>Macrostomum</taxon>
    </lineage>
</organism>
<dbReference type="PROSITE" id="PS00658">
    <property type="entry name" value="FORK_HEAD_2"/>
    <property type="match status" value="1"/>
</dbReference>
<evidence type="ECO:0000259" key="7">
    <source>
        <dbReference type="PROSITE" id="PS50039"/>
    </source>
</evidence>
<keyword evidence="4 5" id="KW-0539">Nucleus</keyword>
<keyword evidence="2 5" id="KW-0238">DNA-binding</keyword>
<evidence type="ECO:0000313" key="9">
    <source>
        <dbReference type="WBParaSite" id="maker-unitig_11790-snap-gene-0.2-mRNA-1"/>
    </source>
</evidence>
<evidence type="ECO:0000256" key="5">
    <source>
        <dbReference type="PROSITE-ProRule" id="PRU00089"/>
    </source>
</evidence>
<comment type="subcellular location">
    <subcellularLocation>
        <location evidence="5">Nucleus</location>
    </subcellularLocation>
</comment>
<evidence type="ECO:0000256" key="6">
    <source>
        <dbReference type="SAM" id="MobiDB-lite"/>
    </source>
</evidence>
<dbReference type="FunFam" id="1.10.10.10:FF:000135">
    <property type="entry name" value="forkhead box protein G1"/>
    <property type="match status" value="1"/>
</dbReference>
<dbReference type="GO" id="GO:0000981">
    <property type="term" value="F:DNA-binding transcription factor activity, RNA polymerase II-specific"/>
    <property type="evidence" value="ECO:0007669"/>
    <property type="project" value="TreeGrafter"/>
</dbReference>
<dbReference type="CDD" id="cd20024">
    <property type="entry name" value="FH_FOXJ2-like"/>
    <property type="match status" value="1"/>
</dbReference>